<organism evidence="1">
    <name type="scientific">marine sediment metagenome</name>
    <dbReference type="NCBI Taxonomy" id="412755"/>
    <lineage>
        <taxon>unclassified sequences</taxon>
        <taxon>metagenomes</taxon>
        <taxon>ecological metagenomes</taxon>
    </lineage>
</organism>
<protein>
    <submittedName>
        <fullName evidence="1">Uncharacterized protein</fullName>
    </submittedName>
</protein>
<name>A0A0F9MKN3_9ZZZZ</name>
<feature type="non-terminal residue" evidence="1">
    <location>
        <position position="1"/>
    </location>
</feature>
<sequence>DENWQIAYLPQEAGRHRYMDSIKGAPRFYTLDY</sequence>
<proteinExistence type="predicted"/>
<dbReference type="AlphaFoldDB" id="A0A0F9MKN3"/>
<accession>A0A0F9MKN3</accession>
<evidence type="ECO:0000313" key="1">
    <source>
        <dbReference type="EMBL" id="KKN06274.1"/>
    </source>
</evidence>
<comment type="caution">
    <text evidence="1">The sequence shown here is derived from an EMBL/GenBank/DDBJ whole genome shotgun (WGS) entry which is preliminary data.</text>
</comment>
<reference evidence="1" key="1">
    <citation type="journal article" date="2015" name="Nature">
        <title>Complex archaea that bridge the gap between prokaryotes and eukaryotes.</title>
        <authorList>
            <person name="Spang A."/>
            <person name="Saw J.H."/>
            <person name="Jorgensen S.L."/>
            <person name="Zaremba-Niedzwiedzka K."/>
            <person name="Martijn J."/>
            <person name="Lind A.E."/>
            <person name="van Eijk R."/>
            <person name="Schleper C."/>
            <person name="Guy L."/>
            <person name="Ettema T.J."/>
        </authorList>
    </citation>
    <scope>NUCLEOTIDE SEQUENCE</scope>
</reference>
<gene>
    <name evidence="1" type="ORF">LCGC14_1078890</name>
</gene>
<dbReference type="EMBL" id="LAZR01004708">
    <property type="protein sequence ID" value="KKN06274.1"/>
    <property type="molecule type" value="Genomic_DNA"/>
</dbReference>